<dbReference type="Pfam" id="PF22848">
    <property type="entry name" value="ASD1_dom"/>
    <property type="match status" value="1"/>
</dbReference>
<feature type="domain" description="Alpha-L-arabinofuranosidase C-terminal" evidence="9">
    <location>
        <begin position="446"/>
        <end position="660"/>
    </location>
</feature>
<evidence type="ECO:0000256" key="6">
    <source>
        <dbReference type="ARBA" id="ARBA00022801"/>
    </source>
</evidence>
<dbReference type="PANTHER" id="PTHR43576">
    <property type="entry name" value="ALPHA-L-ARABINOFURANOSIDASE C-RELATED"/>
    <property type="match status" value="1"/>
</dbReference>
<dbReference type="SUPFAM" id="SSF51011">
    <property type="entry name" value="Glycosyl hydrolase domain"/>
    <property type="match status" value="1"/>
</dbReference>
<dbReference type="Pfam" id="PF06964">
    <property type="entry name" value="Alpha-L-AF_C"/>
    <property type="match status" value="1"/>
</dbReference>
<name>A0ABW5FC79_9BACL</name>
<comment type="catalytic activity">
    <reaction evidence="1">
        <text>Hydrolysis of terminal non-reducing alpha-L-arabinofuranoside residues in alpha-L-arabinosides.</text>
        <dbReference type="EC" id="3.2.1.55"/>
    </reaction>
</comment>
<protein>
    <recommendedName>
        <fullName evidence="5">non-reducing end alpha-L-arabinofuranosidase</fullName>
        <ecNumber evidence="5">3.2.1.55</ecNumber>
    </recommendedName>
</protein>
<organism evidence="10 11">
    <name type="scientific">Paenibacillus rhizoplanae</name>
    <dbReference type="NCBI Taxonomy" id="1917181"/>
    <lineage>
        <taxon>Bacteria</taxon>
        <taxon>Bacillati</taxon>
        <taxon>Bacillota</taxon>
        <taxon>Bacilli</taxon>
        <taxon>Bacillales</taxon>
        <taxon>Paenibacillaceae</taxon>
        <taxon>Paenibacillus</taxon>
    </lineage>
</organism>
<evidence type="ECO:0000256" key="4">
    <source>
        <dbReference type="ARBA" id="ARBA00011165"/>
    </source>
</evidence>
<dbReference type="InterPro" id="IPR010720">
    <property type="entry name" value="Alpha-L-AF_C"/>
</dbReference>
<comment type="caution">
    <text evidence="10">The sequence shown here is derived from an EMBL/GenBank/DDBJ whole genome shotgun (WGS) entry which is preliminary data.</text>
</comment>
<dbReference type="InterPro" id="IPR013780">
    <property type="entry name" value="Glyco_hydro_b"/>
</dbReference>
<reference evidence="11" key="1">
    <citation type="journal article" date="2019" name="Int. J. Syst. Evol. Microbiol.">
        <title>The Global Catalogue of Microorganisms (GCM) 10K type strain sequencing project: providing services to taxonomists for standard genome sequencing and annotation.</title>
        <authorList>
            <consortium name="The Broad Institute Genomics Platform"/>
            <consortium name="The Broad Institute Genome Sequencing Center for Infectious Disease"/>
            <person name="Wu L."/>
            <person name="Ma J."/>
        </authorList>
    </citation>
    <scope>NUCLEOTIDE SEQUENCE [LARGE SCALE GENOMIC DNA]</scope>
    <source>
        <strain evidence="11">CCM 8725</strain>
    </source>
</reference>
<dbReference type="RefSeq" id="WP_209990878.1">
    <property type="nucleotide sequence ID" value="NZ_JBHSVQ010000001.1"/>
</dbReference>
<dbReference type="PANTHER" id="PTHR43576:SF3">
    <property type="entry name" value="ALPHA-L-ARABINOFURANOSIDASE C"/>
    <property type="match status" value="1"/>
</dbReference>
<dbReference type="EMBL" id="JBHUKY010000045">
    <property type="protein sequence ID" value="MFD2412693.1"/>
    <property type="molecule type" value="Genomic_DNA"/>
</dbReference>
<evidence type="ECO:0000256" key="8">
    <source>
        <dbReference type="ARBA" id="ARBA00023295"/>
    </source>
</evidence>
<evidence type="ECO:0000256" key="3">
    <source>
        <dbReference type="ARBA" id="ARBA00007186"/>
    </source>
</evidence>
<sequence length="678" mass="75503">MSNQATIRIDCSQPSGHTVNPYLFGHFVEDIRDHMEAMLAYPLKDMDFESEAGSTAGVAGSWYAFTNGRNTGYALEASAPKHSGRAQRIRLLSDDEAYAGIAQRTALQEGMYTVKLVARASVELTYIIIEAVDRISQARLGLERIGLDSHNWQLYEARLSVSRDSADAEFRVYVPAEHPRWRDHVSTGMLWLDHVSLLPEDHIGTVKREVVEMTKELNAGMMRLAGNYISAYHFEHGIGPVLERPVMFNEAWGGWTSKYFGTDEFIRFCRELRVEPLICVNDGSGSPEEAARWVEYCNGGIETPMGAKRAANGYAEPYNVKHWEIGNEVWGPWQVGTTTAEQFAKRTVSFIQAMKRADPSLVILACGHTDQEWNRAVLDIAGEQIDYLTLHLYHGYNRFAMDQNTPEEERYKAIASFPEWTRYNIEQTAGQIRSNPDHAHVKLAITEYNTMYYPNTVRKGLPDEHTLGAAVANAANLNEMLRASDIVQIGSFSDLVNGWLGGCIRVGDYYADQYCGKLPGWSGHPLTVYGTPTYEVMKLYAGRDISRLLPSVAECGTFSVRSGRPAPIHLDALPDLDTVAFTNESGDTVTVFTVNRSLQEVKASFTLHGFEADGTIVVYEISGESEWEINSVFAPDRIACKVSEVPAGAWAEGWLLRPASVYALEFRTGSAGRNGGVR</sequence>
<keyword evidence="8" id="KW-0326">Glycosidase</keyword>
<dbReference type="Gene3D" id="2.60.40.1180">
    <property type="entry name" value="Golgi alpha-mannosidase II"/>
    <property type="match status" value="1"/>
</dbReference>
<dbReference type="Proteomes" id="UP001597448">
    <property type="component" value="Unassembled WGS sequence"/>
</dbReference>
<dbReference type="Gene3D" id="3.20.20.80">
    <property type="entry name" value="Glycosidases"/>
    <property type="match status" value="1"/>
</dbReference>
<evidence type="ECO:0000313" key="10">
    <source>
        <dbReference type="EMBL" id="MFD2412693.1"/>
    </source>
</evidence>
<dbReference type="EC" id="3.2.1.55" evidence="5"/>
<evidence type="ECO:0000256" key="2">
    <source>
        <dbReference type="ARBA" id="ARBA00004881"/>
    </source>
</evidence>
<evidence type="ECO:0000256" key="1">
    <source>
        <dbReference type="ARBA" id="ARBA00001462"/>
    </source>
</evidence>
<evidence type="ECO:0000313" key="11">
    <source>
        <dbReference type="Proteomes" id="UP001597448"/>
    </source>
</evidence>
<comment type="pathway">
    <text evidence="2">Glycan metabolism.</text>
</comment>
<dbReference type="InterPro" id="IPR017853">
    <property type="entry name" value="GH"/>
</dbReference>
<evidence type="ECO:0000256" key="7">
    <source>
        <dbReference type="ARBA" id="ARBA00023277"/>
    </source>
</evidence>
<proteinExistence type="inferred from homology"/>
<comment type="similarity">
    <text evidence="3">Belongs to the glycosyl hydrolase 51 family.</text>
</comment>
<evidence type="ECO:0000256" key="5">
    <source>
        <dbReference type="ARBA" id="ARBA00012670"/>
    </source>
</evidence>
<dbReference type="SUPFAM" id="SSF51445">
    <property type="entry name" value="(Trans)glycosidases"/>
    <property type="match status" value="1"/>
</dbReference>
<gene>
    <name evidence="10" type="ORF">ACFSX3_22635</name>
</gene>
<evidence type="ECO:0000259" key="9">
    <source>
        <dbReference type="SMART" id="SM00813"/>
    </source>
</evidence>
<dbReference type="SMART" id="SM00813">
    <property type="entry name" value="Alpha-L-AF_C"/>
    <property type="match status" value="1"/>
</dbReference>
<dbReference type="InterPro" id="IPR055235">
    <property type="entry name" value="ASD1_cat"/>
</dbReference>
<comment type="subunit">
    <text evidence="4">Homohexamer; trimer of dimers.</text>
</comment>
<keyword evidence="7" id="KW-0119">Carbohydrate metabolism</keyword>
<keyword evidence="6" id="KW-0378">Hydrolase</keyword>
<accession>A0ABW5FC79</accession>
<keyword evidence="11" id="KW-1185">Reference proteome</keyword>